<proteinExistence type="predicted"/>
<keyword evidence="2" id="KW-1185">Reference proteome</keyword>
<feature type="region of interest" description="Disordered" evidence="1">
    <location>
        <begin position="180"/>
        <end position="224"/>
    </location>
</feature>
<dbReference type="Proteomes" id="UP000694865">
    <property type="component" value="Unplaced"/>
</dbReference>
<evidence type="ECO:0000313" key="3">
    <source>
        <dbReference type="RefSeq" id="XP_006825472.1"/>
    </source>
</evidence>
<sequence length="833" mass="91397">MDDEIAPSMTVEYPVDEKKDSGDAVRDAIITSDSEITPTITPQSTEIVGQMDVEIAPTITVVEYSADEKKDSDDAVKDTVIPSDDNIKPTVTPESADTDRRMDDEIAPSMTIEYPVDETRDSDDAVRDAIISSDSEIEPTLTSQSAEFVGQMDVEIAPTIIVENPADGQKDSDDAIKDAVIASEDEIKPTVTPESADTDRKMDDEITPSMTVEYPVDEKKDSGDVVKDAIIPSDSEITPTMSPQSAEIGGQMGVEIAPTITVEFTADEQKYSDDAIKDAAIPSDDKVKATLTPHSSEMDRQTDVSIAQSMSVKPPVDEQKDSDDAVEQTVILSGDIVKPTLKPESAEIDIQMDVAIAPLVDNGNSQFINATTHEVIESTLIEQVKESELVSEPSDKVHKQKDITSEMHIHPILVEYPLELPKVDKPQKTASETYHVLKQIEESESVSLQLERKVISSEEHTQLMSVKYPIKLATVDPATPQNTDAESESKNLASEEHIHQIGSLKVDTVTPLKMGAATQNVIPSKHVEPARNTGLVKARVQVPEQTHITSEVRIHPISVESQREFDNVTLRKTNATHGILPEPSIKSDLVEPMKQMKLEDSASEVYIHSISELTRKVSDVGTVTPQKNDSETFKVREPSKERNSIESGTQEQEQKVITSEEHVQAIPVKCQMEPAVVDTVIPLTTDTVIQEVIPSTVLEPSLESDQVETIIEGTQQKDLASEEQMHQISVDYGSELDTPQQPDAGTHDILELTKEGELMKSVKPPLEQKQIISKEHVSAISVEFPSDLLKVDVTTQNADAVTGEVLPSNLVEPAKKSDLVKPLEQVQNRQKHI</sequence>
<protein>
    <submittedName>
        <fullName evidence="3">Probable serine/threonine-protein kinase kinX-like</fullName>
    </submittedName>
</protein>
<name>A0ABM0MZN1_SACKO</name>
<gene>
    <name evidence="3" type="primary">LOC102801351</name>
</gene>
<evidence type="ECO:0000313" key="2">
    <source>
        <dbReference type="Proteomes" id="UP000694865"/>
    </source>
</evidence>
<dbReference type="GeneID" id="102801351"/>
<feature type="region of interest" description="Disordered" evidence="1">
    <location>
        <begin position="622"/>
        <end position="654"/>
    </location>
</feature>
<feature type="compositionally biased region" description="Basic and acidic residues" evidence="1">
    <location>
        <begin position="628"/>
        <end position="644"/>
    </location>
</feature>
<feature type="region of interest" description="Disordered" evidence="1">
    <location>
        <begin position="1"/>
        <end position="22"/>
    </location>
</feature>
<reference evidence="3" key="1">
    <citation type="submission" date="2025-08" db="UniProtKB">
        <authorList>
            <consortium name="RefSeq"/>
        </authorList>
    </citation>
    <scope>IDENTIFICATION</scope>
    <source>
        <tissue evidence="3">Testes</tissue>
    </source>
</reference>
<feature type="region of interest" description="Disordered" evidence="1">
    <location>
        <begin position="66"/>
        <end position="123"/>
    </location>
</feature>
<accession>A0ABM0MZN1</accession>
<dbReference type="RefSeq" id="XP_006825472.1">
    <property type="nucleotide sequence ID" value="XM_006825409.1"/>
</dbReference>
<feature type="compositionally biased region" description="Basic and acidic residues" evidence="1">
    <location>
        <begin position="66"/>
        <end position="77"/>
    </location>
</feature>
<organism evidence="2 3">
    <name type="scientific">Saccoglossus kowalevskii</name>
    <name type="common">Acorn worm</name>
    <dbReference type="NCBI Taxonomy" id="10224"/>
    <lineage>
        <taxon>Eukaryota</taxon>
        <taxon>Metazoa</taxon>
        <taxon>Hemichordata</taxon>
        <taxon>Enteropneusta</taxon>
        <taxon>Harrimaniidae</taxon>
        <taxon>Saccoglossus</taxon>
    </lineage>
</organism>
<evidence type="ECO:0000256" key="1">
    <source>
        <dbReference type="SAM" id="MobiDB-lite"/>
    </source>
</evidence>